<dbReference type="AlphaFoldDB" id="A0A6L2J7B0"/>
<reference evidence="2" key="1">
    <citation type="journal article" date="2019" name="Sci. Rep.">
        <title>Draft genome of Tanacetum cinerariifolium, the natural source of mosquito coil.</title>
        <authorList>
            <person name="Yamashiro T."/>
            <person name="Shiraishi A."/>
            <person name="Satake H."/>
            <person name="Nakayama K."/>
        </authorList>
    </citation>
    <scope>NUCLEOTIDE SEQUENCE</scope>
</reference>
<gene>
    <name evidence="2" type="ORF">Tci_004777</name>
</gene>
<sequence length="509" mass="56985">MQLDHEREEMMIQQVLNPVVEMMLVVVEEQLVLDMMVNGQLVGDNSSNEPFVLYMIAVIEEVNSIVEQLVKAVDDTDIDCCSMEESVGAALIASLAGVLKLYTHSSSETDPSESSPPPVFVAPMVLPFLCSDDSELDTERPERHVSPHDAMLTRWRSKRAILIQPEEDIFIGRLYRTHPGGLCRALTMWKSARPLSSHRLALRSFLIRTCINRHYRCCFIRTLEICLSTLARTPWCSKAYLRWRSPADTVTSSIHATRALVPSRADLLPPRKRFRDSILLEDSVEEDINTDVLEDIEADVTTVEVAVDRDVEPGVDAYIGMEVDVRIDVEDEVKDDVESNDRGTIEVRVDLVVGIDIPDEIRLQRIKDIETRQRELEARNLIAGGERSSLLESVASLKRTNARLRGTMMMERNMTITRSSMTPEAIKELVDRRVEEASAAYEATRDVNALEAESQSQNGSDSDNGNGRNGNGKNRNGRNGNGKNRNGRNGNGGNENLNENDRGARPAAR</sequence>
<comment type="caution">
    <text evidence="2">The sequence shown here is derived from an EMBL/GenBank/DDBJ whole genome shotgun (WGS) entry which is preliminary data.</text>
</comment>
<protein>
    <submittedName>
        <fullName evidence="2">Uncharacterized protein</fullName>
    </submittedName>
</protein>
<evidence type="ECO:0000313" key="2">
    <source>
        <dbReference type="EMBL" id="GEU32799.1"/>
    </source>
</evidence>
<dbReference type="EMBL" id="BKCJ010000393">
    <property type="protein sequence ID" value="GEU32799.1"/>
    <property type="molecule type" value="Genomic_DNA"/>
</dbReference>
<feature type="compositionally biased region" description="Basic and acidic residues" evidence="1">
    <location>
        <begin position="499"/>
        <end position="509"/>
    </location>
</feature>
<feature type="compositionally biased region" description="Low complexity" evidence="1">
    <location>
        <begin position="458"/>
        <end position="488"/>
    </location>
</feature>
<feature type="region of interest" description="Disordered" evidence="1">
    <location>
        <begin position="445"/>
        <end position="509"/>
    </location>
</feature>
<accession>A0A6L2J7B0</accession>
<proteinExistence type="predicted"/>
<organism evidence="2">
    <name type="scientific">Tanacetum cinerariifolium</name>
    <name type="common">Dalmatian daisy</name>
    <name type="synonym">Chrysanthemum cinerariifolium</name>
    <dbReference type="NCBI Taxonomy" id="118510"/>
    <lineage>
        <taxon>Eukaryota</taxon>
        <taxon>Viridiplantae</taxon>
        <taxon>Streptophyta</taxon>
        <taxon>Embryophyta</taxon>
        <taxon>Tracheophyta</taxon>
        <taxon>Spermatophyta</taxon>
        <taxon>Magnoliopsida</taxon>
        <taxon>eudicotyledons</taxon>
        <taxon>Gunneridae</taxon>
        <taxon>Pentapetalae</taxon>
        <taxon>asterids</taxon>
        <taxon>campanulids</taxon>
        <taxon>Asterales</taxon>
        <taxon>Asteraceae</taxon>
        <taxon>Asteroideae</taxon>
        <taxon>Anthemideae</taxon>
        <taxon>Anthemidinae</taxon>
        <taxon>Tanacetum</taxon>
    </lineage>
</organism>
<name>A0A6L2J7B0_TANCI</name>
<evidence type="ECO:0000256" key="1">
    <source>
        <dbReference type="SAM" id="MobiDB-lite"/>
    </source>
</evidence>